<dbReference type="AlphaFoldDB" id="A0A5E7YDH5"/>
<dbReference type="Proteomes" id="UP000326857">
    <property type="component" value="Unassembled WGS sequence"/>
</dbReference>
<evidence type="ECO:0000313" key="2">
    <source>
        <dbReference type="Proteomes" id="UP000326857"/>
    </source>
</evidence>
<reference evidence="1 2" key="1">
    <citation type="submission" date="2019-09" db="EMBL/GenBank/DDBJ databases">
        <authorList>
            <person name="Dittami M. S."/>
        </authorList>
    </citation>
    <scope>NUCLEOTIDE SEQUENCE [LARGE SCALE GENOMIC DNA]</scope>
    <source>
        <strain evidence="1">SPHINGO391</strain>
    </source>
</reference>
<proteinExistence type="predicted"/>
<dbReference type="EMBL" id="CABVLI010000030">
    <property type="protein sequence ID" value="VVT05014.1"/>
    <property type="molecule type" value="Genomic_DNA"/>
</dbReference>
<sequence length="72" mass="8185">MGNGRSSYMEQDAFCERHAGNGSGQFGRGFLEVLLGNEQQAKQGRRRFDGAYKSPSQVENRDRRIFRILVFG</sequence>
<accession>A0A5E7YDH5</accession>
<evidence type="ECO:0000313" key="1">
    <source>
        <dbReference type="EMBL" id="VVT05014.1"/>
    </source>
</evidence>
<protein>
    <submittedName>
        <fullName evidence="1">Uncharacterized protein</fullName>
    </submittedName>
</protein>
<organism evidence="1 2">
    <name type="scientific">Sphingomonas aurantiaca</name>
    <dbReference type="NCBI Taxonomy" id="185949"/>
    <lineage>
        <taxon>Bacteria</taxon>
        <taxon>Pseudomonadati</taxon>
        <taxon>Pseudomonadota</taxon>
        <taxon>Alphaproteobacteria</taxon>
        <taxon>Sphingomonadales</taxon>
        <taxon>Sphingomonadaceae</taxon>
        <taxon>Sphingomonas</taxon>
    </lineage>
</organism>
<name>A0A5E7YDH5_9SPHN</name>
<gene>
    <name evidence="1" type="ORF">SPHINGO391_360055</name>
</gene>